<dbReference type="EMBL" id="FN377861">
    <property type="protein sequence ID" value="CAY39350.1"/>
    <property type="molecule type" value="Genomic_DNA"/>
</dbReference>
<evidence type="ECO:0000313" key="2">
    <source>
        <dbReference type="EMBL" id="CAY39350.1"/>
    </source>
</evidence>
<reference evidence="2" key="1">
    <citation type="journal article" date="2010" name="Mol. Phylogenet. Evol.">
        <title>Evolutionary dynamics of introns and homing endonuclease ORFs in a region of the large subunit of the mitochondrial rRNA in Glomus species (arbuscular mycorrhizal fungi, Glomeromycota).</title>
        <authorList>
            <person name="Thiery O."/>
            <person name="Borstler B."/>
            <person name="Ineichen K."/>
            <person name="Redecker D."/>
        </authorList>
    </citation>
    <scope>NUCLEOTIDE SEQUENCE</scope>
    <source>
        <strain evidence="2">BEG18</strain>
    </source>
</reference>
<dbReference type="InterPro" id="IPR004860">
    <property type="entry name" value="LAGLIDADG_dom"/>
</dbReference>
<dbReference type="InterPro" id="IPR027434">
    <property type="entry name" value="Homing_endonucl"/>
</dbReference>
<keyword evidence="2" id="KW-0255">Endonuclease</keyword>
<dbReference type="GO" id="GO:0004519">
    <property type="term" value="F:endonuclease activity"/>
    <property type="evidence" value="ECO:0007669"/>
    <property type="project" value="UniProtKB-KW"/>
</dbReference>
<name>D5G3P1_9GLOM</name>
<geneLocation type="mitochondrion" evidence="2"/>
<dbReference type="Pfam" id="PF03161">
    <property type="entry name" value="LAGLIDADG_2"/>
    <property type="match status" value="1"/>
</dbReference>
<sequence>MLGDLSIYRAKLTHNARLYVPQGAVHSEYLNHLSSVLNLFSSGPKLDVSLDTFFQLQRVVWKKKRSNTTYEALRFNTRSLPCFNYYREVFYPDPGLRTKGPQWAEGGIKIVPANIKELLTARGLAYWAMDDGYKDRGNFRFATESFSRDDVLLLLEVLKENLDCSLNTVQSTQYRIYVKTNSMVQFRALISPYFFPSMLYKLQ</sequence>
<dbReference type="AlphaFoldDB" id="D5G3P1"/>
<keyword evidence="2" id="KW-0496">Mitochondrion</keyword>
<organism evidence="2">
    <name type="scientific">Funneliformis geosporum</name>
    <dbReference type="NCBI Taxonomy" id="1117311"/>
    <lineage>
        <taxon>Eukaryota</taxon>
        <taxon>Fungi</taxon>
        <taxon>Fungi incertae sedis</taxon>
        <taxon>Mucoromycota</taxon>
        <taxon>Glomeromycotina</taxon>
        <taxon>Glomeromycetes</taxon>
        <taxon>Glomerales</taxon>
        <taxon>Glomeraceae</taxon>
        <taxon>Funneliformis</taxon>
    </lineage>
</organism>
<dbReference type="SUPFAM" id="SSF55608">
    <property type="entry name" value="Homing endonucleases"/>
    <property type="match status" value="1"/>
</dbReference>
<keyword evidence="2" id="KW-0378">Hydrolase</keyword>
<feature type="domain" description="Homing endonuclease LAGLIDADG" evidence="1">
    <location>
        <begin position="1"/>
        <end position="186"/>
    </location>
</feature>
<dbReference type="Gene3D" id="3.10.28.10">
    <property type="entry name" value="Homing endonucleases"/>
    <property type="match status" value="2"/>
</dbReference>
<evidence type="ECO:0000259" key="1">
    <source>
        <dbReference type="Pfam" id="PF03161"/>
    </source>
</evidence>
<accession>D5G3P1</accession>
<keyword evidence="2" id="KW-0540">Nuclease</keyword>
<protein>
    <submittedName>
        <fullName evidence="2">LAGLIDADG homing endonuclease</fullName>
    </submittedName>
</protein>
<proteinExistence type="predicted"/>